<name>A0ABU1ZWL3_9CORY</name>
<protein>
    <submittedName>
        <fullName evidence="1">Acetyl esterase/lipase</fullName>
    </submittedName>
</protein>
<dbReference type="EMBL" id="JAVDXZ010000001">
    <property type="protein sequence ID" value="MDR7329327.1"/>
    <property type="molecule type" value="Genomic_DNA"/>
</dbReference>
<dbReference type="PIRSF" id="PIRSF029171">
    <property type="entry name" value="Esterase_LipA"/>
    <property type="match status" value="1"/>
</dbReference>
<dbReference type="SUPFAM" id="SSF53474">
    <property type="entry name" value="alpha/beta-Hydrolases"/>
    <property type="match status" value="1"/>
</dbReference>
<evidence type="ECO:0000313" key="2">
    <source>
        <dbReference type="Proteomes" id="UP001180840"/>
    </source>
</evidence>
<proteinExistence type="predicted"/>
<organism evidence="1 2">
    <name type="scientific">Corynebacterium guangdongense</name>
    <dbReference type="NCBI Taxonomy" id="1783348"/>
    <lineage>
        <taxon>Bacteria</taxon>
        <taxon>Bacillati</taxon>
        <taxon>Actinomycetota</taxon>
        <taxon>Actinomycetes</taxon>
        <taxon>Mycobacteriales</taxon>
        <taxon>Corynebacteriaceae</taxon>
        <taxon>Corynebacterium</taxon>
    </lineage>
</organism>
<accession>A0ABU1ZWL3</accession>
<dbReference type="InterPro" id="IPR029058">
    <property type="entry name" value="AB_hydrolase_fold"/>
</dbReference>
<evidence type="ECO:0000313" key="1">
    <source>
        <dbReference type="EMBL" id="MDR7329327.1"/>
    </source>
</evidence>
<dbReference type="InterPro" id="IPR005152">
    <property type="entry name" value="Lipase_secreted"/>
</dbReference>
<dbReference type="PANTHER" id="PTHR34853">
    <property type="match status" value="1"/>
</dbReference>
<reference evidence="1" key="1">
    <citation type="submission" date="2023-07" db="EMBL/GenBank/DDBJ databases">
        <title>Sequencing the genomes of 1000 actinobacteria strains.</title>
        <authorList>
            <person name="Klenk H.-P."/>
        </authorList>
    </citation>
    <scope>NUCLEOTIDE SEQUENCE</scope>
    <source>
        <strain evidence="1">DSM 107476</strain>
    </source>
</reference>
<dbReference type="PANTHER" id="PTHR34853:SF1">
    <property type="entry name" value="LIPASE 5"/>
    <property type="match status" value="1"/>
</dbReference>
<dbReference type="Gene3D" id="1.10.260.130">
    <property type="match status" value="1"/>
</dbReference>
<sequence length="429" mass="46168">MSRPWRAGTTRRLARTLLPLLHDTLSGGARRALGLAPMPWRDEERRDGARSPSFGSATWVTGLKPGSLLRSRRMRTVGLAGSLNPADSLRFEYVTSDSSGRLITATGALFQPKVRTGVVVAFAPSTQGVARHCDPSLSCTVGANAWRRAPYDLVVTYEQPTINYLVAAGCQVILTDYPRDPTLGVQLYCDHPSSARALADAVRACREFGVDDSTLGLWGFSQGGGAAGKLLEEPDYAPDVRPRAAVIGAPPSDLHAVLRHVDGSMVTGVIAYTVAGLMVTSPEILAEVLDQLNDHGLNELIANAALCAGGSVASSGWTSTASWSRDGRPLAEVAEDLPYTMAEIRRRRLGAAAPEVPVRLWGSLHDDIVPFATVSQVHRSWMALGAGTTLEWQTRTLPNIPGRTGLNHFAPYFQGLTDDVGWLLEQVRR</sequence>
<comment type="caution">
    <text evidence="1">The sequence shown here is derived from an EMBL/GenBank/DDBJ whole genome shotgun (WGS) entry which is preliminary data.</text>
</comment>
<dbReference type="Proteomes" id="UP001180840">
    <property type="component" value="Unassembled WGS sequence"/>
</dbReference>
<dbReference type="RefSeq" id="WP_290198281.1">
    <property type="nucleotide sequence ID" value="NZ_CP047654.1"/>
</dbReference>
<keyword evidence="2" id="KW-1185">Reference proteome</keyword>
<gene>
    <name evidence="1" type="ORF">J2S39_001003</name>
</gene>
<dbReference type="Gene3D" id="3.40.50.1820">
    <property type="entry name" value="alpha/beta hydrolase"/>
    <property type="match status" value="1"/>
</dbReference>
<dbReference type="Pfam" id="PF03583">
    <property type="entry name" value="LIP"/>
    <property type="match status" value="1"/>
</dbReference>